<keyword evidence="1" id="KW-0472">Membrane</keyword>
<evidence type="ECO:0000313" key="3">
    <source>
        <dbReference type="Proteomes" id="UP001596108"/>
    </source>
</evidence>
<sequence>MKDEAAFLVVWLVGLFGILGIVLAALTRMVRRDSTDYDKKFTWRAFPKWEEEKEGSGDSEQK</sequence>
<feature type="transmembrane region" description="Helical" evidence="1">
    <location>
        <begin position="6"/>
        <end position="26"/>
    </location>
</feature>
<protein>
    <submittedName>
        <fullName evidence="2">Uncharacterized protein</fullName>
    </submittedName>
</protein>
<reference evidence="3" key="1">
    <citation type="journal article" date="2019" name="Int. J. Syst. Evol. Microbiol.">
        <title>The Global Catalogue of Microorganisms (GCM) 10K type strain sequencing project: providing services to taxonomists for standard genome sequencing and annotation.</title>
        <authorList>
            <consortium name="The Broad Institute Genomics Platform"/>
            <consortium name="The Broad Institute Genome Sequencing Center for Infectious Disease"/>
            <person name="Wu L."/>
            <person name="Ma J."/>
        </authorList>
    </citation>
    <scope>NUCLEOTIDE SEQUENCE [LARGE SCALE GENOMIC DNA]</scope>
    <source>
        <strain evidence="3">CGMCC 1.18578</strain>
    </source>
</reference>
<keyword evidence="3" id="KW-1185">Reference proteome</keyword>
<dbReference type="RefSeq" id="WP_378114210.1">
    <property type="nucleotide sequence ID" value="NZ_JBHSNC010000057.1"/>
</dbReference>
<keyword evidence="1" id="KW-1133">Transmembrane helix</keyword>
<comment type="caution">
    <text evidence="2">The sequence shown here is derived from an EMBL/GenBank/DDBJ whole genome shotgun (WGS) entry which is preliminary data.</text>
</comment>
<accession>A0ABW0R7L9</accession>
<gene>
    <name evidence="2" type="ORF">ACFPQ4_22730</name>
</gene>
<organism evidence="2 3">
    <name type="scientific">Cohnella yongneupensis</name>
    <dbReference type="NCBI Taxonomy" id="425006"/>
    <lineage>
        <taxon>Bacteria</taxon>
        <taxon>Bacillati</taxon>
        <taxon>Bacillota</taxon>
        <taxon>Bacilli</taxon>
        <taxon>Bacillales</taxon>
        <taxon>Paenibacillaceae</taxon>
        <taxon>Cohnella</taxon>
    </lineage>
</organism>
<name>A0ABW0R7L9_9BACL</name>
<dbReference type="Proteomes" id="UP001596108">
    <property type="component" value="Unassembled WGS sequence"/>
</dbReference>
<evidence type="ECO:0000313" key="2">
    <source>
        <dbReference type="EMBL" id="MFC5532240.1"/>
    </source>
</evidence>
<keyword evidence="1" id="KW-0812">Transmembrane</keyword>
<evidence type="ECO:0000256" key="1">
    <source>
        <dbReference type="SAM" id="Phobius"/>
    </source>
</evidence>
<dbReference type="EMBL" id="JBHSNC010000057">
    <property type="protein sequence ID" value="MFC5532240.1"/>
    <property type="molecule type" value="Genomic_DNA"/>
</dbReference>
<proteinExistence type="predicted"/>